<dbReference type="Pfam" id="PF19830">
    <property type="entry name" value="DUF6311"/>
    <property type="match status" value="1"/>
</dbReference>
<keyword evidence="5" id="KW-1185">Reference proteome</keyword>
<evidence type="ECO:0000256" key="1">
    <source>
        <dbReference type="SAM" id="Phobius"/>
    </source>
</evidence>
<evidence type="ECO:0000313" key="5">
    <source>
        <dbReference type="Proteomes" id="UP000661507"/>
    </source>
</evidence>
<keyword evidence="1" id="KW-0472">Membrane</keyword>
<feature type="transmembrane region" description="Helical" evidence="1">
    <location>
        <begin position="390"/>
        <end position="409"/>
    </location>
</feature>
<feature type="transmembrane region" description="Helical" evidence="1">
    <location>
        <begin position="366"/>
        <end position="383"/>
    </location>
</feature>
<evidence type="ECO:0000259" key="3">
    <source>
        <dbReference type="Pfam" id="PF25853"/>
    </source>
</evidence>
<sequence length="540" mass="57357">MTRERLARFEPWIATALACSLGVVLAARTFPVAFLVPPGGLVLDGDLALHAIAQRYMIADAWRWPLLVVPGLETPSGTHIGIADGIPILAMILKSFRGWLPEGFHGIGLWLGISWALQPVAAVWALRGTGEKRLLPLLAVAVLAVSVPAWWSRIGHAALTSHFTILLGLGFYLRLVHRGGLWVWAAAALTLILTLLIHPYLALVFLAILSAVPVTLVLRRDPSWLRAAMCSAGAATTFAGAVSVFGYAGAGGGSGYGDYALNLLSPFWPASSALFPTLPYVDATGHGGWEGYNYMGAGLLLGLAATLCFRLGVVGRLIRRHAGLALVLLALTLVAVTTRIGLASSILVDLGPPPSFLEQFRSSGRLFWPVTYAAILAVVTILARAPMARLGLACVLIVAALQFADVHVLRRNVAGWARGGAYRAPAEAAAALRPLLRRSESLTLLPSYQCIPDPNAVAATLTLLNDIMSVTAERPIPMTTMFVARRQRPVQCNDAGLAAAPLRAGELRVLLPVVQPGLLAKVPGHADHCRPLQGLMVCAQ</sequence>
<feature type="domain" description="DUF6311" evidence="3">
    <location>
        <begin position="433"/>
        <end position="539"/>
    </location>
</feature>
<gene>
    <name evidence="4" type="ORF">GCM10011320_60360</name>
</gene>
<feature type="transmembrane region" description="Helical" evidence="1">
    <location>
        <begin position="224"/>
        <end position="247"/>
    </location>
</feature>
<evidence type="ECO:0008006" key="6">
    <source>
        <dbReference type="Google" id="ProtNLM"/>
    </source>
</evidence>
<dbReference type="Proteomes" id="UP000661507">
    <property type="component" value="Unassembled WGS sequence"/>
</dbReference>
<dbReference type="InterPro" id="IPR046278">
    <property type="entry name" value="DUF6311"/>
</dbReference>
<feature type="transmembrane region" description="Helical" evidence="1">
    <location>
        <begin position="292"/>
        <end position="312"/>
    </location>
</feature>
<feature type="transmembrane region" description="Helical" evidence="1">
    <location>
        <begin position="157"/>
        <end position="175"/>
    </location>
</feature>
<protein>
    <recommendedName>
        <fullName evidence="6">Glycosyltransferase RgtA/B/C/D-like domain-containing protein</fullName>
    </recommendedName>
</protein>
<feature type="transmembrane region" description="Helical" evidence="1">
    <location>
        <begin position="182"/>
        <end position="212"/>
    </location>
</feature>
<dbReference type="InterPro" id="IPR058671">
    <property type="entry name" value="DUF6311_C"/>
</dbReference>
<feature type="transmembrane region" description="Helical" evidence="1">
    <location>
        <begin position="12"/>
        <end position="36"/>
    </location>
</feature>
<accession>A0A917L671</accession>
<dbReference type="EMBL" id="BMKW01000036">
    <property type="protein sequence ID" value="GGJ44843.1"/>
    <property type="molecule type" value="Genomic_DNA"/>
</dbReference>
<keyword evidence="1" id="KW-1133">Transmembrane helix</keyword>
<organism evidence="4 5">
    <name type="scientific">Neoroseomonas lacus</name>
    <dbReference type="NCBI Taxonomy" id="287609"/>
    <lineage>
        <taxon>Bacteria</taxon>
        <taxon>Pseudomonadati</taxon>
        <taxon>Pseudomonadota</taxon>
        <taxon>Alphaproteobacteria</taxon>
        <taxon>Acetobacterales</taxon>
        <taxon>Acetobacteraceae</taxon>
        <taxon>Neoroseomonas</taxon>
    </lineage>
</organism>
<comment type="caution">
    <text evidence="4">The sequence shown here is derived from an EMBL/GenBank/DDBJ whole genome shotgun (WGS) entry which is preliminary data.</text>
</comment>
<name>A0A917L671_9PROT</name>
<evidence type="ECO:0000313" key="4">
    <source>
        <dbReference type="EMBL" id="GGJ44843.1"/>
    </source>
</evidence>
<proteinExistence type="predicted"/>
<feature type="domain" description="DUF6311" evidence="2">
    <location>
        <begin position="20"/>
        <end position="406"/>
    </location>
</feature>
<evidence type="ECO:0000259" key="2">
    <source>
        <dbReference type="Pfam" id="PF19830"/>
    </source>
</evidence>
<feature type="transmembrane region" description="Helical" evidence="1">
    <location>
        <begin position="133"/>
        <end position="151"/>
    </location>
</feature>
<reference evidence="4" key="1">
    <citation type="journal article" date="2014" name="Int. J. Syst. Evol. Microbiol.">
        <title>Complete genome sequence of Corynebacterium casei LMG S-19264T (=DSM 44701T), isolated from a smear-ripened cheese.</title>
        <authorList>
            <consortium name="US DOE Joint Genome Institute (JGI-PGF)"/>
            <person name="Walter F."/>
            <person name="Albersmeier A."/>
            <person name="Kalinowski J."/>
            <person name="Ruckert C."/>
        </authorList>
    </citation>
    <scope>NUCLEOTIDE SEQUENCE</scope>
    <source>
        <strain evidence="4">CGMCC 1.3617</strain>
    </source>
</reference>
<dbReference type="AlphaFoldDB" id="A0A917L671"/>
<dbReference type="Pfam" id="PF25853">
    <property type="entry name" value="DUF6311_C"/>
    <property type="match status" value="1"/>
</dbReference>
<reference evidence="4" key="2">
    <citation type="submission" date="2020-09" db="EMBL/GenBank/DDBJ databases">
        <authorList>
            <person name="Sun Q."/>
            <person name="Zhou Y."/>
        </authorList>
    </citation>
    <scope>NUCLEOTIDE SEQUENCE</scope>
    <source>
        <strain evidence="4">CGMCC 1.3617</strain>
    </source>
</reference>
<keyword evidence="1" id="KW-0812">Transmembrane</keyword>
<feature type="transmembrane region" description="Helical" evidence="1">
    <location>
        <begin position="324"/>
        <end position="346"/>
    </location>
</feature>
<feature type="transmembrane region" description="Helical" evidence="1">
    <location>
        <begin position="107"/>
        <end position="126"/>
    </location>
</feature>